<dbReference type="Gramene" id="PNW73160">
    <property type="protein sequence ID" value="PNW73160"/>
    <property type="gene ID" value="CHLRE_14g621200v5"/>
</dbReference>
<evidence type="ECO:0000256" key="2">
    <source>
        <dbReference type="SAM" id="MobiDB-lite"/>
    </source>
</evidence>
<feature type="coiled-coil region" evidence="1">
    <location>
        <begin position="286"/>
        <end position="320"/>
    </location>
</feature>
<evidence type="ECO:0000313" key="3">
    <source>
        <dbReference type="EMBL" id="PNW73160.1"/>
    </source>
</evidence>
<keyword evidence="1" id="KW-0175">Coiled coil</keyword>
<dbReference type="RefSeq" id="XP_042916857.1">
    <property type="nucleotide sequence ID" value="XM_043070184.1"/>
</dbReference>
<dbReference type="InParanoid" id="A0A2K3CY08"/>
<dbReference type="AlphaFoldDB" id="A0A2K3CY08"/>
<organism evidence="3 4">
    <name type="scientific">Chlamydomonas reinhardtii</name>
    <name type="common">Chlamydomonas smithii</name>
    <dbReference type="NCBI Taxonomy" id="3055"/>
    <lineage>
        <taxon>Eukaryota</taxon>
        <taxon>Viridiplantae</taxon>
        <taxon>Chlorophyta</taxon>
        <taxon>core chlorophytes</taxon>
        <taxon>Chlorophyceae</taxon>
        <taxon>CS clade</taxon>
        <taxon>Chlamydomonadales</taxon>
        <taxon>Chlamydomonadaceae</taxon>
        <taxon>Chlamydomonas</taxon>
    </lineage>
</organism>
<name>A0A2K3CY08_CHLRE</name>
<dbReference type="EMBL" id="CM008975">
    <property type="protein sequence ID" value="PNW73160.1"/>
    <property type="molecule type" value="Genomic_DNA"/>
</dbReference>
<feature type="compositionally biased region" description="Polar residues" evidence="2">
    <location>
        <begin position="574"/>
        <end position="589"/>
    </location>
</feature>
<proteinExistence type="predicted"/>
<dbReference type="GeneID" id="66056243"/>
<dbReference type="KEGG" id="cre:CHLRE_14g621200v5"/>
<feature type="compositionally biased region" description="Low complexity" evidence="2">
    <location>
        <begin position="40"/>
        <end position="54"/>
    </location>
</feature>
<feature type="region of interest" description="Disordered" evidence="2">
    <location>
        <begin position="1"/>
        <end position="75"/>
    </location>
</feature>
<dbReference type="Proteomes" id="UP000006906">
    <property type="component" value="Chromosome 14"/>
</dbReference>
<feature type="compositionally biased region" description="Low complexity" evidence="2">
    <location>
        <begin position="11"/>
        <end position="20"/>
    </location>
</feature>
<evidence type="ECO:0000313" key="4">
    <source>
        <dbReference type="Proteomes" id="UP000006906"/>
    </source>
</evidence>
<evidence type="ECO:0000256" key="1">
    <source>
        <dbReference type="SAM" id="Coils"/>
    </source>
</evidence>
<feature type="region of interest" description="Disordered" evidence="2">
    <location>
        <begin position="144"/>
        <end position="170"/>
    </location>
</feature>
<feature type="region of interest" description="Disordered" evidence="2">
    <location>
        <begin position="570"/>
        <end position="600"/>
    </location>
</feature>
<feature type="compositionally biased region" description="Low complexity" evidence="2">
    <location>
        <begin position="590"/>
        <end position="600"/>
    </location>
</feature>
<gene>
    <name evidence="3" type="ORF">CHLRE_14g621200v5</name>
</gene>
<accession>A0A2K3CY08</accession>
<dbReference type="OrthoDB" id="546719at2759"/>
<keyword evidence="4" id="KW-1185">Reference proteome</keyword>
<reference evidence="3 4" key="1">
    <citation type="journal article" date="2007" name="Science">
        <title>The Chlamydomonas genome reveals the evolution of key animal and plant functions.</title>
        <authorList>
            <person name="Merchant S.S."/>
            <person name="Prochnik S.E."/>
            <person name="Vallon O."/>
            <person name="Harris E.H."/>
            <person name="Karpowicz S.J."/>
            <person name="Witman G.B."/>
            <person name="Terry A."/>
            <person name="Salamov A."/>
            <person name="Fritz-Laylin L.K."/>
            <person name="Marechal-Drouard L."/>
            <person name="Marshall W.F."/>
            <person name="Qu L.H."/>
            <person name="Nelson D.R."/>
            <person name="Sanderfoot A.A."/>
            <person name="Spalding M.H."/>
            <person name="Kapitonov V.V."/>
            <person name="Ren Q."/>
            <person name="Ferris P."/>
            <person name="Lindquist E."/>
            <person name="Shapiro H."/>
            <person name="Lucas S.M."/>
            <person name="Grimwood J."/>
            <person name="Schmutz J."/>
            <person name="Cardol P."/>
            <person name="Cerutti H."/>
            <person name="Chanfreau G."/>
            <person name="Chen C.L."/>
            <person name="Cognat V."/>
            <person name="Croft M.T."/>
            <person name="Dent R."/>
            <person name="Dutcher S."/>
            <person name="Fernandez E."/>
            <person name="Fukuzawa H."/>
            <person name="Gonzalez-Ballester D."/>
            <person name="Gonzalez-Halphen D."/>
            <person name="Hallmann A."/>
            <person name="Hanikenne M."/>
            <person name="Hippler M."/>
            <person name="Inwood W."/>
            <person name="Jabbari K."/>
            <person name="Kalanon M."/>
            <person name="Kuras R."/>
            <person name="Lefebvre P.A."/>
            <person name="Lemaire S.D."/>
            <person name="Lobanov A.V."/>
            <person name="Lohr M."/>
            <person name="Manuell A."/>
            <person name="Meier I."/>
            <person name="Mets L."/>
            <person name="Mittag M."/>
            <person name="Mittelmeier T."/>
            <person name="Moroney J.V."/>
            <person name="Moseley J."/>
            <person name="Napoli C."/>
            <person name="Nedelcu A.M."/>
            <person name="Niyogi K."/>
            <person name="Novoselov S.V."/>
            <person name="Paulsen I.T."/>
            <person name="Pazour G."/>
            <person name="Purton S."/>
            <person name="Ral J.P."/>
            <person name="Riano-Pachon D.M."/>
            <person name="Riekhof W."/>
            <person name="Rymarquis L."/>
            <person name="Schroda M."/>
            <person name="Stern D."/>
            <person name="Umen J."/>
            <person name="Willows R."/>
            <person name="Wilson N."/>
            <person name="Zimmer S.L."/>
            <person name="Allmer J."/>
            <person name="Balk J."/>
            <person name="Bisova K."/>
            <person name="Chen C.J."/>
            <person name="Elias M."/>
            <person name="Gendler K."/>
            <person name="Hauser C."/>
            <person name="Lamb M.R."/>
            <person name="Ledford H."/>
            <person name="Long J.C."/>
            <person name="Minagawa J."/>
            <person name="Page M.D."/>
            <person name="Pan J."/>
            <person name="Pootakham W."/>
            <person name="Roje S."/>
            <person name="Rose A."/>
            <person name="Stahlberg E."/>
            <person name="Terauchi A.M."/>
            <person name="Yang P."/>
            <person name="Ball S."/>
            <person name="Bowler C."/>
            <person name="Dieckmann C.L."/>
            <person name="Gladyshev V.N."/>
            <person name="Green P."/>
            <person name="Jorgensen R."/>
            <person name="Mayfield S."/>
            <person name="Mueller-Roeber B."/>
            <person name="Rajamani S."/>
            <person name="Sayre R.T."/>
            <person name="Brokstein P."/>
            <person name="Dubchak I."/>
            <person name="Goodstein D."/>
            <person name="Hornick L."/>
            <person name="Huang Y.W."/>
            <person name="Jhaveri J."/>
            <person name="Luo Y."/>
            <person name="Martinez D."/>
            <person name="Ngau W.C."/>
            <person name="Otillar B."/>
            <person name="Poliakov A."/>
            <person name="Porter A."/>
            <person name="Szajkowski L."/>
            <person name="Werner G."/>
            <person name="Zhou K."/>
            <person name="Grigoriev I.V."/>
            <person name="Rokhsar D.S."/>
            <person name="Grossman A.R."/>
        </authorList>
    </citation>
    <scope>NUCLEOTIDE SEQUENCE [LARGE SCALE GENOMIC DNA]</scope>
    <source>
        <strain evidence="4">CC-503</strain>
    </source>
</reference>
<protein>
    <submittedName>
        <fullName evidence="3">Uncharacterized protein</fullName>
    </submittedName>
</protein>
<sequence>MALSAAGGLRPTTPSSTTSPYNCNPAPAVLLLTPSKRQAARSSSSSTSGRSTAGCRRLLRPSGRPTIRAEGAAPIRAAAENTSGNGLLRAGPATHGPPLGAAAAAARAAGVGVAARVAGGAGAGGAGRAAVGARLGLLGAATGGASSASSGNSMTADRSGAGAATSATAPSSTRRLQVLCRFREGDGSSSGSSGASTAAAAAAAGSDNGEAVPLLAGGQQHGATAADADAVAAGAGGGAGNGGGAGVAEGAGAGVGGGEGGGEVPPSALHGQALLDAAPATPIILAQGLEEQVAEVIARYRLMNDRLDAVEHEMLDLARELRVAAVAAAPAGGSGCSSDRAVAATGHVAGVAAVPAAASGAGHVTGQVSGGGLAVADMDAGVGSREEGAGRAAGGEPAAAAVAAAPGAMTAAALAPVVAAVTGSAAPHPPHPRHTLVVQLPAGASAAGAGAGAESAVEGAAEAQEVVVSAPVPGGAAAGGAGGGGGGSGATSKGQEAAADLLSGGGGGGSQEGRSRLFEINRIQSAITEVANSGYLESVKALRETLLVQEWGMQAKTWARRRGVSAFEQWAAQHASSTDPQQQRQSECSNDPNHQPQQQQHVVTYEQISALYDDPDALHVLPTPRLRMMARALIEQHTLQAYDETFKRCTLTAEALAKVGLADLLPHTAGVGQVLKSVLPGGGLMGLLGLGSGGWLRRLLPWPLRGGGGGGK</sequence>